<keyword evidence="3" id="KW-0540">Nuclease</keyword>
<dbReference type="RefSeq" id="WP_336918648.1">
    <property type="nucleotide sequence ID" value="NZ_JBANRN010000005.1"/>
</dbReference>
<keyword evidence="3" id="KW-0255">Endonuclease</keyword>
<dbReference type="GO" id="GO:0004519">
    <property type="term" value="F:endonuclease activity"/>
    <property type="evidence" value="ECO:0007669"/>
    <property type="project" value="UniProtKB-KW"/>
</dbReference>
<dbReference type="CDD" id="cd16961">
    <property type="entry name" value="RMtype1_S_TRD-CR_like"/>
    <property type="match status" value="1"/>
</dbReference>
<dbReference type="InterPro" id="IPR044946">
    <property type="entry name" value="Restrct_endonuc_typeI_TRD_sf"/>
</dbReference>
<dbReference type="PANTHER" id="PTHR30408:SF12">
    <property type="entry name" value="TYPE I RESTRICTION ENZYME MJAVIII SPECIFICITY SUBUNIT"/>
    <property type="match status" value="1"/>
</dbReference>
<dbReference type="Proteomes" id="UP001595378">
    <property type="component" value="Unassembled WGS sequence"/>
</dbReference>
<protein>
    <submittedName>
        <fullName evidence="3">Restriction endonuclease subunit S</fullName>
    </submittedName>
</protein>
<evidence type="ECO:0000313" key="4">
    <source>
        <dbReference type="Proteomes" id="UP001595378"/>
    </source>
</evidence>
<dbReference type="PANTHER" id="PTHR30408">
    <property type="entry name" value="TYPE-1 RESTRICTION ENZYME ECOKI SPECIFICITY PROTEIN"/>
    <property type="match status" value="1"/>
</dbReference>
<gene>
    <name evidence="3" type="ORF">ACFODK_02810</name>
</gene>
<keyword evidence="3" id="KW-0378">Hydrolase</keyword>
<organism evidence="3 4">
    <name type="scientific">Alteraurantiacibacter lauratis</name>
    <dbReference type="NCBI Taxonomy" id="2054627"/>
    <lineage>
        <taxon>Bacteria</taxon>
        <taxon>Pseudomonadati</taxon>
        <taxon>Pseudomonadota</taxon>
        <taxon>Alphaproteobacteria</taxon>
        <taxon>Sphingomonadales</taxon>
        <taxon>Erythrobacteraceae</taxon>
        <taxon>Alteraurantiacibacter</taxon>
    </lineage>
</organism>
<keyword evidence="4" id="KW-1185">Reference proteome</keyword>
<evidence type="ECO:0000256" key="1">
    <source>
        <dbReference type="ARBA" id="ARBA00022747"/>
    </source>
</evidence>
<name>A0ABV7EAR8_9SPHN</name>
<accession>A0ABV7EAR8</accession>
<proteinExistence type="predicted"/>
<dbReference type="SUPFAM" id="SSF116734">
    <property type="entry name" value="DNA methylase specificity domain"/>
    <property type="match status" value="1"/>
</dbReference>
<dbReference type="InterPro" id="IPR052021">
    <property type="entry name" value="Type-I_RS_S_subunit"/>
</dbReference>
<dbReference type="EMBL" id="JBHRSU010000003">
    <property type="protein sequence ID" value="MFC3099815.1"/>
    <property type="molecule type" value="Genomic_DNA"/>
</dbReference>
<dbReference type="Gene3D" id="3.90.220.20">
    <property type="entry name" value="DNA methylase specificity domains"/>
    <property type="match status" value="1"/>
</dbReference>
<reference evidence="4" key="1">
    <citation type="journal article" date="2019" name="Int. J. Syst. Evol. Microbiol.">
        <title>The Global Catalogue of Microorganisms (GCM) 10K type strain sequencing project: providing services to taxonomists for standard genome sequencing and annotation.</title>
        <authorList>
            <consortium name="The Broad Institute Genomics Platform"/>
            <consortium name="The Broad Institute Genome Sequencing Center for Infectious Disease"/>
            <person name="Wu L."/>
            <person name="Ma J."/>
        </authorList>
    </citation>
    <scope>NUCLEOTIDE SEQUENCE [LARGE SCALE GENOMIC DNA]</scope>
    <source>
        <strain evidence="4">KCTC 52606</strain>
    </source>
</reference>
<sequence>MTHTADYAMRLQDICQLQTGYTVRGRLEPAREGGQPCVQLRDLLEGGSLDAGNLQRFDLGPLSDRYAVGPGDVIFKSRGQPNIACAVSADMVEPAIALLPLFILRPKPGLVSAEYLAWAINQADAQRQLDAEAQGTSLRMISKTSLENIEVSVPDLKTQALIVQVGRLAARETSLLHELADKRHTLSSIILADLANAARGGAQLKGAHQ</sequence>
<keyword evidence="1" id="KW-0680">Restriction system</keyword>
<comment type="caution">
    <text evidence="3">The sequence shown here is derived from an EMBL/GenBank/DDBJ whole genome shotgun (WGS) entry which is preliminary data.</text>
</comment>
<evidence type="ECO:0000313" key="3">
    <source>
        <dbReference type="EMBL" id="MFC3099815.1"/>
    </source>
</evidence>
<keyword evidence="2" id="KW-0238">DNA-binding</keyword>
<evidence type="ECO:0000256" key="2">
    <source>
        <dbReference type="ARBA" id="ARBA00023125"/>
    </source>
</evidence>